<evidence type="ECO:0000313" key="1">
    <source>
        <dbReference type="EMBL" id="VGO21861.1"/>
    </source>
</evidence>
<name>A0A6C2URJ0_9BACT</name>
<accession>A0A6C2URJ0</accession>
<gene>
    <name evidence="1" type="ORF">SCARR_03941</name>
</gene>
<sequence length="37" mass="4236">MSLYIRKVITTPGIREHIEQLHPSVLGDMNSIVMDLK</sequence>
<protein>
    <submittedName>
        <fullName evidence="1">Uncharacterized protein</fullName>
    </submittedName>
</protein>
<keyword evidence="2" id="KW-1185">Reference proteome</keyword>
<dbReference type="Proteomes" id="UP000346198">
    <property type="component" value="Unassembled WGS sequence"/>
</dbReference>
<reference evidence="1 2" key="1">
    <citation type="submission" date="2019-04" db="EMBL/GenBank/DDBJ databases">
        <authorList>
            <person name="Van Vliet M D."/>
        </authorList>
    </citation>
    <scope>NUCLEOTIDE SEQUENCE [LARGE SCALE GENOMIC DNA]</scope>
    <source>
        <strain evidence="1 2">F21</strain>
    </source>
</reference>
<organism evidence="1 2">
    <name type="scientific">Pontiella sulfatireligans</name>
    <dbReference type="NCBI Taxonomy" id="2750658"/>
    <lineage>
        <taxon>Bacteria</taxon>
        <taxon>Pseudomonadati</taxon>
        <taxon>Kiritimatiellota</taxon>
        <taxon>Kiritimatiellia</taxon>
        <taxon>Kiritimatiellales</taxon>
        <taxon>Pontiellaceae</taxon>
        <taxon>Pontiella</taxon>
    </lineage>
</organism>
<dbReference type="EMBL" id="CAAHFH010000002">
    <property type="protein sequence ID" value="VGO21861.1"/>
    <property type="molecule type" value="Genomic_DNA"/>
</dbReference>
<dbReference type="AlphaFoldDB" id="A0A6C2URJ0"/>
<evidence type="ECO:0000313" key="2">
    <source>
        <dbReference type="Proteomes" id="UP000346198"/>
    </source>
</evidence>
<proteinExistence type="predicted"/>